<dbReference type="EMBL" id="GGEC01083378">
    <property type="protein sequence ID" value="MBX63862.1"/>
    <property type="molecule type" value="Transcribed_RNA"/>
</dbReference>
<organism evidence="1">
    <name type="scientific">Rhizophora mucronata</name>
    <name type="common">Asiatic mangrove</name>
    <dbReference type="NCBI Taxonomy" id="61149"/>
    <lineage>
        <taxon>Eukaryota</taxon>
        <taxon>Viridiplantae</taxon>
        <taxon>Streptophyta</taxon>
        <taxon>Embryophyta</taxon>
        <taxon>Tracheophyta</taxon>
        <taxon>Spermatophyta</taxon>
        <taxon>Magnoliopsida</taxon>
        <taxon>eudicotyledons</taxon>
        <taxon>Gunneridae</taxon>
        <taxon>Pentapetalae</taxon>
        <taxon>rosids</taxon>
        <taxon>fabids</taxon>
        <taxon>Malpighiales</taxon>
        <taxon>Rhizophoraceae</taxon>
        <taxon>Rhizophora</taxon>
    </lineage>
</organism>
<proteinExistence type="predicted"/>
<name>A0A2P2QA34_RHIMU</name>
<accession>A0A2P2QA34</accession>
<dbReference type="AlphaFoldDB" id="A0A2P2QA34"/>
<evidence type="ECO:0000313" key="1">
    <source>
        <dbReference type="EMBL" id="MBX63862.1"/>
    </source>
</evidence>
<protein>
    <submittedName>
        <fullName evidence="1">Pentatricopeptide repeat-containing protein</fullName>
    </submittedName>
</protein>
<sequence length="132" mass="15005">MSDPQNSYYIHFLTDNFHFLLYSSSSHVPIHSTDIIQVAESTCPSSINKFIKPLILLTLVAEPGFTVTKAMSHLPINLYFPGQRVASLSVILHPRHDATILQVELPQITLQQAMPQQESLIRMLYQFNLQID</sequence>
<reference evidence="1" key="1">
    <citation type="submission" date="2018-02" db="EMBL/GenBank/DDBJ databases">
        <title>Rhizophora mucronata_Transcriptome.</title>
        <authorList>
            <person name="Meera S.P."/>
            <person name="Sreeshan A."/>
            <person name="Augustine A."/>
        </authorList>
    </citation>
    <scope>NUCLEOTIDE SEQUENCE</scope>
    <source>
        <tissue evidence="1">Leaf</tissue>
    </source>
</reference>